<evidence type="ECO:0000313" key="3">
    <source>
        <dbReference type="EMBL" id="OAB79977.1"/>
    </source>
</evidence>
<dbReference type="Gene3D" id="3.80.10.10">
    <property type="entry name" value="Ribonuclease Inhibitor"/>
    <property type="match status" value="1"/>
</dbReference>
<keyword evidence="4" id="KW-1185">Reference proteome</keyword>
<feature type="domain" description="Secretion system C-terminal sorting" evidence="2">
    <location>
        <begin position="253"/>
        <end position="319"/>
    </location>
</feature>
<sequence length="325" mass="36395">MKTIYTFLLLVIYQSMAWGQILDIPDANFKNTLVNVHCVSEDFNATPNAPVDSNNDGEIQLSEALMVEHLRILSQDVSDLTGLEAFANLKSFHLILNSVTTIDFSGNPLIEELILEDNESVTLNLLNNPLLRVLGCRWNNFTTLDLTENINLEVLNGNYNAFIDIDLSNNVNLVDFDFSLTPITSINVQNENNDMLELIPPFKGYESLEFICVDDSDSDIWDPFTELPANPTITEDCSLLNIEDNSFQNKIHVYPNPTSGLLSLETPEVLLRVVVSNMLGQVVLDLTMNEDSTTNTIDFTGISKGMYVAHLQTETTEQVINIIKK</sequence>
<dbReference type="NCBIfam" id="TIGR04183">
    <property type="entry name" value="Por_Secre_tail"/>
    <property type="match status" value="1"/>
</dbReference>
<dbReference type="RefSeq" id="WP_068590119.1">
    <property type="nucleotide sequence ID" value="NZ_LRXL01000026.1"/>
</dbReference>
<keyword evidence="1" id="KW-0732">Signal</keyword>
<protein>
    <recommendedName>
        <fullName evidence="2">Secretion system C-terminal sorting domain-containing protein</fullName>
    </recommendedName>
</protein>
<evidence type="ECO:0000256" key="1">
    <source>
        <dbReference type="ARBA" id="ARBA00022729"/>
    </source>
</evidence>
<accession>A0A167ISN1</accession>
<dbReference type="AlphaFoldDB" id="A0A167ISN1"/>
<comment type="caution">
    <text evidence="3">The sequence shown here is derived from an EMBL/GenBank/DDBJ whole genome shotgun (WGS) entry which is preliminary data.</text>
</comment>
<proteinExistence type="predicted"/>
<dbReference type="InterPro" id="IPR032675">
    <property type="entry name" value="LRR_dom_sf"/>
</dbReference>
<dbReference type="InterPro" id="IPR026444">
    <property type="entry name" value="Secre_tail"/>
</dbReference>
<dbReference type="OrthoDB" id="8901262at2"/>
<organism evidence="3 4">
    <name type="scientific">Cochleicola gelatinilyticus</name>
    <dbReference type="NCBI Taxonomy" id="1763537"/>
    <lineage>
        <taxon>Bacteria</taxon>
        <taxon>Pseudomonadati</taxon>
        <taxon>Bacteroidota</taxon>
        <taxon>Flavobacteriia</taxon>
        <taxon>Flavobacteriales</taxon>
        <taxon>Flavobacteriaceae</taxon>
        <taxon>Cochleicola</taxon>
    </lineage>
</organism>
<name>A0A167ISN1_9FLAO</name>
<gene>
    <name evidence="3" type="ORF">ULVI_04355</name>
</gene>
<dbReference type="Pfam" id="PF18962">
    <property type="entry name" value="Por_Secre_tail"/>
    <property type="match status" value="1"/>
</dbReference>
<evidence type="ECO:0000313" key="4">
    <source>
        <dbReference type="Proteomes" id="UP000077013"/>
    </source>
</evidence>
<dbReference type="SUPFAM" id="SSF52058">
    <property type="entry name" value="L domain-like"/>
    <property type="match status" value="1"/>
</dbReference>
<reference evidence="3 4" key="1">
    <citation type="submission" date="2016-02" db="EMBL/GenBank/DDBJ databases">
        <title>Ulvibacter sp. LPB0005, isolated from Thais luteostoma.</title>
        <authorList>
            <person name="Shin S.-K."/>
            <person name="Yi H."/>
        </authorList>
    </citation>
    <scope>NUCLEOTIDE SEQUENCE [LARGE SCALE GENOMIC DNA]</scope>
    <source>
        <strain evidence="3 4">LPB0005</strain>
    </source>
</reference>
<dbReference type="EMBL" id="LRXL01000026">
    <property type="protein sequence ID" value="OAB79977.1"/>
    <property type="molecule type" value="Genomic_DNA"/>
</dbReference>
<dbReference type="Proteomes" id="UP000077013">
    <property type="component" value="Unassembled WGS sequence"/>
</dbReference>
<evidence type="ECO:0000259" key="2">
    <source>
        <dbReference type="Pfam" id="PF18962"/>
    </source>
</evidence>